<dbReference type="PROSITE" id="PS00041">
    <property type="entry name" value="HTH_ARAC_FAMILY_1"/>
    <property type="match status" value="1"/>
</dbReference>
<name>A0ABT4Y993_METRE</name>
<dbReference type="EMBL" id="JANEWF010000025">
    <property type="protein sequence ID" value="MDA8485244.1"/>
    <property type="molecule type" value="Genomic_DNA"/>
</dbReference>
<dbReference type="InterPro" id="IPR018060">
    <property type="entry name" value="HTH_AraC"/>
</dbReference>
<organism evidence="5 6">
    <name type="scientific">Metapseudomonas resinovorans</name>
    <name type="common">Pseudomonas resinovorans</name>
    <dbReference type="NCBI Taxonomy" id="53412"/>
    <lineage>
        <taxon>Bacteria</taxon>
        <taxon>Pseudomonadati</taxon>
        <taxon>Pseudomonadota</taxon>
        <taxon>Gammaproteobacteria</taxon>
        <taxon>Pseudomonadales</taxon>
        <taxon>Pseudomonadaceae</taxon>
        <taxon>Metapseudomonas</taxon>
    </lineage>
</organism>
<comment type="caution">
    <text evidence="5">The sequence shown here is derived from an EMBL/GenBank/DDBJ whole genome shotgun (WGS) entry which is preliminary data.</text>
</comment>
<dbReference type="InterPro" id="IPR052158">
    <property type="entry name" value="INH-QAR"/>
</dbReference>
<sequence>MPSVALITLEGSYASSLTGLMDLFQVANAHVRKQFGEHMKPFEWKFVSLAGGPVNVSGGLTLATESIASHDQFDLVYIPGVFYSGQDAFERFLESQANLCSWVATQWQRGAIIAANCTGTFLLAEVGLLDKRNATTTWWLERRFRQRYPRVHLDVRQLLTEDERLICAGGIPTYQHLALRMIEHFFSQSIAALCAKTLLVDVGQTAQAAYLPLSGTEDHGDSLVAKAQYRLQQDMRKPVSIKTLAEELSVSQRTLTRRFNTALGMQPITYLQNLRIEAAKQLLEITDMNIETIINEVGYSDASSFSRLFLARTELTPTTYRDRFRRTR</sequence>
<accession>A0ABT4Y993</accession>
<feature type="domain" description="HTH araC/xylS-type" evidence="4">
    <location>
        <begin position="225"/>
        <end position="323"/>
    </location>
</feature>
<evidence type="ECO:0000259" key="4">
    <source>
        <dbReference type="PROSITE" id="PS01124"/>
    </source>
</evidence>
<dbReference type="PANTHER" id="PTHR43130">
    <property type="entry name" value="ARAC-FAMILY TRANSCRIPTIONAL REGULATOR"/>
    <property type="match status" value="1"/>
</dbReference>
<protein>
    <submittedName>
        <fullName evidence="5">Helix-turn-helix domain-containing protein</fullName>
    </submittedName>
</protein>
<dbReference type="Gene3D" id="3.40.50.880">
    <property type="match status" value="1"/>
</dbReference>
<dbReference type="SMART" id="SM00342">
    <property type="entry name" value="HTH_ARAC"/>
    <property type="match status" value="1"/>
</dbReference>
<dbReference type="InterPro" id="IPR018062">
    <property type="entry name" value="HTH_AraC-typ_CS"/>
</dbReference>
<dbReference type="InterPro" id="IPR029062">
    <property type="entry name" value="Class_I_gatase-like"/>
</dbReference>
<dbReference type="CDD" id="cd03138">
    <property type="entry name" value="GATase1_AraC_2"/>
    <property type="match status" value="1"/>
</dbReference>
<dbReference type="RefSeq" id="WP_271471674.1">
    <property type="nucleotide sequence ID" value="NZ_JANEWF010000025.1"/>
</dbReference>
<evidence type="ECO:0000256" key="1">
    <source>
        <dbReference type="ARBA" id="ARBA00023015"/>
    </source>
</evidence>
<gene>
    <name evidence="5" type="ORF">NNO07_19425</name>
</gene>
<keyword evidence="3" id="KW-0804">Transcription</keyword>
<proteinExistence type="predicted"/>
<evidence type="ECO:0000313" key="6">
    <source>
        <dbReference type="Proteomes" id="UP001211689"/>
    </source>
</evidence>
<keyword evidence="2" id="KW-0238">DNA-binding</keyword>
<keyword evidence="1" id="KW-0805">Transcription regulation</keyword>
<dbReference type="Gene3D" id="1.10.10.60">
    <property type="entry name" value="Homeodomain-like"/>
    <property type="match status" value="1"/>
</dbReference>
<dbReference type="PROSITE" id="PS01124">
    <property type="entry name" value="HTH_ARAC_FAMILY_2"/>
    <property type="match status" value="1"/>
</dbReference>
<dbReference type="InterPro" id="IPR009057">
    <property type="entry name" value="Homeodomain-like_sf"/>
</dbReference>
<dbReference type="SUPFAM" id="SSF46689">
    <property type="entry name" value="Homeodomain-like"/>
    <property type="match status" value="2"/>
</dbReference>
<reference evidence="5 6" key="1">
    <citation type="submission" date="2022-07" db="EMBL/GenBank/DDBJ databases">
        <title>Genome Analysis of Selected Gammaproteobacteria from Nigerian Food snails.</title>
        <authorList>
            <person name="Okafor A.C."/>
        </authorList>
    </citation>
    <scope>NUCLEOTIDE SEQUENCE [LARGE SCALE GENOMIC DNA]</scope>
    <source>
        <strain evidence="5 6">Awg 2</strain>
    </source>
</reference>
<dbReference type="Pfam" id="PF01965">
    <property type="entry name" value="DJ-1_PfpI"/>
    <property type="match status" value="1"/>
</dbReference>
<dbReference type="PANTHER" id="PTHR43130:SF11">
    <property type="entry name" value="TRANSCRIPTIONAL REGULATORY PROTEIN"/>
    <property type="match status" value="1"/>
</dbReference>
<dbReference type="Proteomes" id="UP001211689">
    <property type="component" value="Unassembled WGS sequence"/>
</dbReference>
<dbReference type="InterPro" id="IPR002818">
    <property type="entry name" value="DJ-1/PfpI"/>
</dbReference>
<evidence type="ECO:0000313" key="5">
    <source>
        <dbReference type="EMBL" id="MDA8485244.1"/>
    </source>
</evidence>
<dbReference type="SUPFAM" id="SSF52317">
    <property type="entry name" value="Class I glutamine amidotransferase-like"/>
    <property type="match status" value="1"/>
</dbReference>
<keyword evidence="6" id="KW-1185">Reference proteome</keyword>
<evidence type="ECO:0000256" key="3">
    <source>
        <dbReference type="ARBA" id="ARBA00023163"/>
    </source>
</evidence>
<evidence type="ECO:0000256" key="2">
    <source>
        <dbReference type="ARBA" id="ARBA00023125"/>
    </source>
</evidence>
<dbReference type="Pfam" id="PF12833">
    <property type="entry name" value="HTH_18"/>
    <property type="match status" value="1"/>
</dbReference>